<name>A0A1H4G5E0_9SPHI</name>
<dbReference type="SUPFAM" id="SSF56672">
    <property type="entry name" value="DNA/RNA polymerases"/>
    <property type="match status" value="1"/>
</dbReference>
<dbReference type="Gene3D" id="3.30.70.270">
    <property type="match status" value="1"/>
</dbReference>
<keyword evidence="5" id="KW-1185">Reference proteome</keyword>
<dbReference type="PANTHER" id="PTHR35369">
    <property type="entry name" value="BLR3025 PROTEIN-RELATED"/>
    <property type="match status" value="1"/>
</dbReference>
<dbReference type="InterPro" id="IPR043128">
    <property type="entry name" value="Rev_trsase/Diguanyl_cyclase"/>
</dbReference>
<dbReference type="STRING" id="425514.SAMN05443550_10919"/>
<sequence>MQKRYASIWFPYLISNWLVLRRPALKDTAFVITSAERGRALVKALSEPARTQGVTEGMSLADAKAIVPGLQVFSDKAGREARLLRAIGEWCIRYTPFVALDLPDGLILDTSGCPHLWGAEEDYLKEIVSRLKTLGYEVRAAIADTIGTAWAVARFGEETRVINSGEQATALLSLPPSALRLETVALQRLQKLGLYQISSFIHMPRAVLRRRFGADLLLKLARALGQDEERIQPLQIMPPYQERLPCLEPIRTAIGIEIAIKKLLEALCKRLQGEGKGLRTAVLTCYRIDGKVIQAEIGTNSPSHHITHLFKLFLLKIPSIEPALGIELFVMEAPKTEDVSPLQEALWIANPGLDDQGVSELLDRLAVKVGAQAIHRYLPDEHFWPERSLKPAASIQEKTTVPWKTSRPRPTQLLAMPVPIEVSAPIPDYPPMLFIYKGKRHMIKKADGPERIAQEWWLQQGEHRDYYYVEDEDGQRYWLFRSGHYSEQGSQWFIHGFFA</sequence>
<comment type="similarity">
    <text evidence="1">Belongs to the DNA polymerase type-Y family.</text>
</comment>
<gene>
    <name evidence="4" type="ORF">SAMN05443550_10919</name>
</gene>
<dbReference type="OrthoDB" id="625722at2"/>
<keyword evidence="2" id="KW-0227">DNA damage</keyword>
<dbReference type="Pfam" id="PF00817">
    <property type="entry name" value="IMS"/>
    <property type="match status" value="1"/>
</dbReference>
<dbReference type="InterPro" id="IPR001126">
    <property type="entry name" value="UmuC"/>
</dbReference>
<organism evidence="4 5">
    <name type="scientific">Pedobacter hartonius</name>
    <dbReference type="NCBI Taxonomy" id="425514"/>
    <lineage>
        <taxon>Bacteria</taxon>
        <taxon>Pseudomonadati</taxon>
        <taxon>Bacteroidota</taxon>
        <taxon>Sphingobacteriia</taxon>
        <taxon>Sphingobacteriales</taxon>
        <taxon>Sphingobacteriaceae</taxon>
        <taxon>Pedobacter</taxon>
    </lineage>
</organism>
<evidence type="ECO:0000256" key="2">
    <source>
        <dbReference type="ARBA" id="ARBA00022763"/>
    </source>
</evidence>
<dbReference type="InterPro" id="IPR043502">
    <property type="entry name" value="DNA/RNA_pol_sf"/>
</dbReference>
<dbReference type="GO" id="GO:0006281">
    <property type="term" value="P:DNA repair"/>
    <property type="evidence" value="ECO:0007669"/>
    <property type="project" value="InterPro"/>
</dbReference>
<evidence type="ECO:0000313" key="5">
    <source>
        <dbReference type="Proteomes" id="UP000198850"/>
    </source>
</evidence>
<dbReference type="RefSeq" id="WP_090558243.1">
    <property type="nucleotide sequence ID" value="NZ_FNRA01000009.1"/>
</dbReference>
<dbReference type="CDD" id="cd03468">
    <property type="entry name" value="PolY_like"/>
    <property type="match status" value="1"/>
</dbReference>
<proteinExistence type="inferred from homology"/>
<dbReference type="EMBL" id="FNRA01000009">
    <property type="protein sequence ID" value="SEB04250.1"/>
    <property type="molecule type" value="Genomic_DNA"/>
</dbReference>
<evidence type="ECO:0000259" key="3">
    <source>
        <dbReference type="Pfam" id="PF00817"/>
    </source>
</evidence>
<evidence type="ECO:0000256" key="1">
    <source>
        <dbReference type="ARBA" id="ARBA00010945"/>
    </source>
</evidence>
<dbReference type="InterPro" id="IPR050356">
    <property type="entry name" value="SulA_CellDiv_inhibitor"/>
</dbReference>
<accession>A0A1H4G5E0</accession>
<reference evidence="4 5" key="1">
    <citation type="submission" date="2016-10" db="EMBL/GenBank/DDBJ databases">
        <authorList>
            <person name="de Groot N.N."/>
        </authorList>
    </citation>
    <scope>NUCLEOTIDE SEQUENCE [LARGE SCALE GENOMIC DNA]</scope>
    <source>
        <strain evidence="4 5">DSM 19033</strain>
    </source>
</reference>
<dbReference type="Proteomes" id="UP000198850">
    <property type="component" value="Unassembled WGS sequence"/>
</dbReference>
<evidence type="ECO:0000313" key="4">
    <source>
        <dbReference type="EMBL" id="SEB04250.1"/>
    </source>
</evidence>
<dbReference type="Gene3D" id="3.40.1170.60">
    <property type="match status" value="1"/>
</dbReference>
<feature type="domain" description="UmuC" evidence="3">
    <location>
        <begin position="18"/>
        <end position="152"/>
    </location>
</feature>
<dbReference type="AlphaFoldDB" id="A0A1H4G5E0"/>
<protein>
    <submittedName>
        <fullName evidence="4">Protein ImuB</fullName>
    </submittedName>
</protein>
<dbReference type="PANTHER" id="PTHR35369:SF2">
    <property type="entry name" value="BLR3025 PROTEIN"/>
    <property type="match status" value="1"/>
</dbReference>